<evidence type="ECO:0000256" key="6">
    <source>
        <dbReference type="ARBA" id="ARBA00022679"/>
    </source>
</evidence>
<keyword evidence="7" id="KW-0319">Glycerol metabolism</keyword>
<gene>
    <name evidence="13" type="ORF">MI149_28360</name>
</gene>
<dbReference type="InterPro" id="IPR045034">
    <property type="entry name" value="O-acyltransferase_WSD1-like"/>
</dbReference>
<dbReference type="InterPro" id="IPR009721">
    <property type="entry name" value="O-acyltransferase_WSD1_C"/>
</dbReference>
<feature type="domain" description="O-acyltransferase WSD1 C-terminal" evidence="12">
    <location>
        <begin position="277"/>
        <end position="419"/>
    </location>
</feature>
<evidence type="ECO:0000256" key="9">
    <source>
        <dbReference type="ARBA" id="ARBA00023315"/>
    </source>
</evidence>
<proteinExistence type="inferred from homology"/>
<dbReference type="SUPFAM" id="SSF52777">
    <property type="entry name" value="CoA-dependent acyltransferases"/>
    <property type="match status" value="1"/>
</dbReference>
<comment type="similarity">
    <text evidence="3">Belongs to the long-chain O-acyltransferase family.</text>
</comment>
<sequence length="425" mass="45912">MGPDDSEPLSADDAHILSVESASITGHTLKLVILEPGVAALDIDELRASVAERLPSQPRATQRVDTTGPAPRWVPATDFEIAEHVRRHTDANCVSQADLWRIVSALMSKHLDRGRPLWTFDLIGPLADGREAIAARIHHAMADGIAGVRFLNSALFDAHQEPTVAESRPSHHDSVPLTPVEEAWRMPSALVRELGHPGGHSPFDRPITVARELAFAVAPLAAFTAIGASRPDRATVNDVLLAVIAGGLRRWLGESEARNLRAQIPVSLHHRGETGLGNRDSFLNIDLPLAEADPLSRLDRISAETRERKRLDDADEMYDLFHALGCVPRLEAAVRRLAGSAQEFCLSISNVPGPRDPVQVAGRRVAHLFSSSEPAAHHALRISAISCAGDMGIGLCTDPNALPDIARLARCVDRAYEELRAAAGI</sequence>
<protein>
    <recommendedName>
        <fullName evidence="4">diacylglycerol O-acyltransferase</fullName>
        <ecNumber evidence="4">2.3.1.20</ecNumber>
    </recommendedName>
</protein>
<dbReference type="PANTHER" id="PTHR31650:SF1">
    <property type="entry name" value="WAX ESTER SYNTHASE_DIACYLGLYCEROL ACYLTRANSFERASE 4-RELATED"/>
    <property type="match status" value="1"/>
</dbReference>
<dbReference type="Proteomes" id="UP001055337">
    <property type="component" value="Chromosome"/>
</dbReference>
<evidence type="ECO:0000256" key="5">
    <source>
        <dbReference type="ARBA" id="ARBA00022516"/>
    </source>
</evidence>
<evidence type="ECO:0000259" key="11">
    <source>
        <dbReference type="Pfam" id="PF03007"/>
    </source>
</evidence>
<evidence type="ECO:0000256" key="10">
    <source>
        <dbReference type="ARBA" id="ARBA00048109"/>
    </source>
</evidence>
<keyword evidence="9" id="KW-0012">Acyltransferase</keyword>
<evidence type="ECO:0000256" key="7">
    <source>
        <dbReference type="ARBA" id="ARBA00022798"/>
    </source>
</evidence>
<dbReference type="PANTHER" id="PTHR31650">
    <property type="entry name" value="O-ACYLTRANSFERASE (WSD1-LIKE) FAMILY PROTEIN"/>
    <property type="match status" value="1"/>
</dbReference>
<evidence type="ECO:0000313" key="14">
    <source>
        <dbReference type="Proteomes" id="UP001055337"/>
    </source>
</evidence>
<comment type="pathway">
    <text evidence="1">Glycerolipid metabolism; triacylglycerol biosynthesis.</text>
</comment>
<name>A0ABY3TMU9_9MYCO</name>
<dbReference type="EMBL" id="CP092362">
    <property type="protein sequence ID" value="ULN41438.1"/>
    <property type="molecule type" value="Genomic_DNA"/>
</dbReference>
<dbReference type="InterPro" id="IPR004255">
    <property type="entry name" value="O-acyltransferase_WSD1_N"/>
</dbReference>
<comment type="catalytic activity">
    <reaction evidence="10">
        <text>an acyl-CoA + a 1,2-diacyl-sn-glycerol = a triacyl-sn-glycerol + CoA</text>
        <dbReference type="Rhea" id="RHEA:10868"/>
        <dbReference type="ChEBI" id="CHEBI:17815"/>
        <dbReference type="ChEBI" id="CHEBI:57287"/>
        <dbReference type="ChEBI" id="CHEBI:58342"/>
        <dbReference type="ChEBI" id="CHEBI:64615"/>
        <dbReference type="EC" id="2.3.1.20"/>
    </reaction>
</comment>
<dbReference type="Pfam" id="PF03007">
    <property type="entry name" value="WS_DGAT_cat"/>
    <property type="match status" value="1"/>
</dbReference>
<evidence type="ECO:0000256" key="1">
    <source>
        <dbReference type="ARBA" id="ARBA00004771"/>
    </source>
</evidence>
<keyword evidence="5" id="KW-0444">Lipid biosynthesis</keyword>
<keyword evidence="6" id="KW-0808">Transferase</keyword>
<comment type="pathway">
    <text evidence="2">Lipid metabolism.</text>
</comment>
<evidence type="ECO:0000256" key="4">
    <source>
        <dbReference type="ARBA" id="ARBA00013244"/>
    </source>
</evidence>
<accession>A0ABY3TMU9</accession>
<keyword evidence="8" id="KW-0443">Lipid metabolism</keyword>
<evidence type="ECO:0000256" key="2">
    <source>
        <dbReference type="ARBA" id="ARBA00005189"/>
    </source>
</evidence>
<keyword evidence="14" id="KW-1185">Reference proteome</keyword>
<reference evidence="13" key="1">
    <citation type="submission" date="2022-08" db="EMBL/GenBank/DDBJ databases">
        <title>Whole genome sequencing of non-tuberculosis mycobacteria type-strains.</title>
        <authorList>
            <person name="Igarashi Y."/>
            <person name="Osugi A."/>
            <person name="Mitarai S."/>
        </authorList>
    </citation>
    <scope>NUCLEOTIDE SEQUENCE</scope>
    <source>
        <strain evidence="13">JCM 16369</strain>
    </source>
</reference>
<organism evidence="13 14">
    <name type="scientific">Mycolicibacterium crocinum</name>
    <dbReference type="NCBI Taxonomy" id="388459"/>
    <lineage>
        <taxon>Bacteria</taxon>
        <taxon>Bacillati</taxon>
        <taxon>Actinomycetota</taxon>
        <taxon>Actinomycetes</taxon>
        <taxon>Mycobacteriales</taxon>
        <taxon>Mycobacteriaceae</taxon>
        <taxon>Mycolicibacterium</taxon>
    </lineage>
</organism>
<evidence type="ECO:0000256" key="8">
    <source>
        <dbReference type="ARBA" id="ARBA00023098"/>
    </source>
</evidence>
<evidence type="ECO:0000259" key="12">
    <source>
        <dbReference type="Pfam" id="PF06974"/>
    </source>
</evidence>
<dbReference type="Pfam" id="PF06974">
    <property type="entry name" value="WS_DGAT_C"/>
    <property type="match status" value="1"/>
</dbReference>
<feature type="domain" description="O-acyltransferase WSD1-like N-terminal" evidence="11">
    <location>
        <begin position="9"/>
        <end position="168"/>
    </location>
</feature>
<evidence type="ECO:0000256" key="3">
    <source>
        <dbReference type="ARBA" id="ARBA00009587"/>
    </source>
</evidence>
<evidence type="ECO:0000313" key="13">
    <source>
        <dbReference type="EMBL" id="ULN41438.1"/>
    </source>
</evidence>
<dbReference type="RefSeq" id="WP_240178033.1">
    <property type="nucleotide sequence ID" value="NZ_CP092362.2"/>
</dbReference>
<dbReference type="EC" id="2.3.1.20" evidence="4"/>